<evidence type="ECO:0000256" key="4">
    <source>
        <dbReference type="ARBA" id="ARBA00017654"/>
    </source>
</evidence>
<accession>A0A162ELP7</accession>
<dbReference type="Pfam" id="PF00483">
    <property type="entry name" value="NTP_transferase"/>
    <property type="match status" value="1"/>
</dbReference>
<dbReference type="EMBL" id="LWMH01000001">
    <property type="protein sequence ID" value="KZS47391.1"/>
    <property type="molecule type" value="Genomic_DNA"/>
</dbReference>
<feature type="domain" description="Nucleotidyl transferase" evidence="12">
    <location>
        <begin position="2"/>
        <end position="238"/>
    </location>
</feature>
<comment type="caution">
    <text evidence="13">The sequence shown here is derived from an EMBL/GenBank/DDBJ whole genome shotgun (WGS) entry which is preliminary data.</text>
</comment>
<evidence type="ECO:0000256" key="1">
    <source>
        <dbReference type="ARBA" id="ARBA00001946"/>
    </source>
</evidence>
<dbReference type="InterPro" id="IPR029044">
    <property type="entry name" value="Nucleotide-diphossugar_trans"/>
</dbReference>
<dbReference type="Gene3D" id="3.90.550.10">
    <property type="entry name" value="Spore Coat Polysaccharide Biosynthesis Protein SpsA, Chain A"/>
    <property type="match status" value="1"/>
</dbReference>
<dbReference type="OrthoDB" id="9803871at2"/>
<keyword evidence="13" id="KW-0167">Capsid protein</keyword>
<evidence type="ECO:0000256" key="5">
    <source>
        <dbReference type="ARBA" id="ARBA00022679"/>
    </source>
</evidence>
<evidence type="ECO:0000256" key="3">
    <source>
        <dbReference type="ARBA" id="ARBA00012461"/>
    </source>
</evidence>
<evidence type="ECO:0000256" key="8">
    <source>
        <dbReference type="ARBA" id="ARBA00022842"/>
    </source>
</evidence>
<dbReference type="GO" id="GO:0008879">
    <property type="term" value="F:glucose-1-phosphate thymidylyltransferase activity"/>
    <property type="evidence" value="ECO:0007669"/>
    <property type="project" value="UniProtKB-EC"/>
</dbReference>
<comment type="cofactor">
    <cofactor evidence="1">
        <name>Mg(2+)</name>
        <dbReference type="ChEBI" id="CHEBI:18420"/>
    </cofactor>
</comment>
<evidence type="ECO:0000256" key="6">
    <source>
        <dbReference type="ARBA" id="ARBA00022695"/>
    </source>
</evidence>
<dbReference type="RefSeq" id="WP_006208716.1">
    <property type="nucleotide sequence ID" value="NZ_CBCSBX010000016.1"/>
</dbReference>
<keyword evidence="6" id="KW-0548">Nucleotidyltransferase</keyword>
<dbReference type="EC" id="2.7.7.24" evidence="3"/>
<dbReference type="SUPFAM" id="SSF53448">
    <property type="entry name" value="Nucleotide-diphospho-sugar transferases"/>
    <property type="match status" value="1"/>
</dbReference>
<dbReference type="STRING" id="59843.A3958_15760"/>
<dbReference type="AlphaFoldDB" id="A0A162ELP7"/>
<evidence type="ECO:0000256" key="11">
    <source>
        <dbReference type="ARBA" id="ARBA00049336"/>
    </source>
</evidence>
<reference evidence="13" key="1">
    <citation type="journal article" date="2016" name="Genome Announc.">
        <title>Draft genomes of two strains of Paenibacillus glucanolyticus with capability to degrade lignocellulose.</title>
        <authorList>
            <person name="Mathews S.L."/>
            <person name="Pawlak J."/>
            <person name="Grunden A.M."/>
        </authorList>
    </citation>
    <scope>NUCLEOTIDE SEQUENCE [LARGE SCALE GENOMIC DNA]</scope>
    <source>
        <strain evidence="13">SLM1</strain>
    </source>
</reference>
<evidence type="ECO:0000256" key="10">
    <source>
        <dbReference type="ARBA" id="ARBA00032598"/>
    </source>
</evidence>
<keyword evidence="8" id="KW-0460">Magnesium</keyword>
<evidence type="ECO:0000256" key="2">
    <source>
        <dbReference type="ARBA" id="ARBA00010480"/>
    </source>
</evidence>
<name>A0A162ELP7_9BACL</name>
<keyword evidence="7" id="KW-0479">Metal-binding</keyword>
<dbReference type="InterPro" id="IPR005835">
    <property type="entry name" value="NTP_transferase_dom"/>
</dbReference>
<evidence type="ECO:0000259" key="12">
    <source>
        <dbReference type="Pfam" id="PF00483"/>
    </source>
</evidence>
<organism evidence="13 14">
    <name type="scientific">Paenibacillus glucanolyticus</name>
    <dbReference type="NCBI Taxonomy" id="59843"/>
    <lineage>
        <taxon>Bacteria</taxon>
        <taxon>Bacillati</taxon>
        <taxon>Bacillota</taxon>
        <taxon>Bacilli</taxon>
        <taxon>Bacillales</taxon>
        <taxon>Paenibacillaceae</taxon>
        <taxon>Paenibacillus</taxon>
    </lineage>
</organism>
<evidence type="ECO:0000313" key="14">
    <source>
        <dbReference type="Proteomes" id="UP000076796"/>
    </source>
</evidence>
<keyword evidence="13" id="KW-0946">Virion</keyword>
<dbReference type="Proteomes" id="UP000076796">
    <property type="component" value="Unassembled WGS sequence"/>
</dbReference>
<evidence type="ECO:0000256" key="9">
    <source>
        <dbReference type="ARBA" id="ARBA00032492"/>
    </source>
</evidence>
<dbReference type="InterPro" id="IPR005907">
    <property type="entry name" value="G1P_thy_trans_s"/>
</dbReference>
<dbReference type="GeneID" id="97557194"/>
<evidence type="ECO:0000256" key="7">
    <source>
        <dbReference type="ARBA" id="ARBA00022723"/>
    </source>
</evidence>
<comment type="catalytic activity">
    <reaction evidence="11">
        <text>dTTP + alpha-D-glucose 1-phosphate + H(+) = dTDP-alpha-D-glucose + diphosphate</text>
        <dbReference type="Rhea" id="RHEA:15225"/>
        <dbReference type="ChEBI" id="CHEBI:15378"/>
        <dbReference type="ChEBI" id="CHEBI:33019"/>
        <dbReference type="ChEBI" id="CHEBI:37568"/>
        <dbReference type="ChEBI" id="CHEBI:57477"/>
        <dbReference type="ChEBI" id="CHEBI:58601"/>
        <dbReference type="EC" id="2.7.7.24"/>
    </reaction>
</comment>
<dbReference type="GO" id="GO:0046872">
    <property type="term" value="F:metal ion binding"/>
    <property type="evidence" value="ECO:0007669"/>
    <property type="project" value="UniProtKB-KW"/>
</dbReference>
<comment type="similarity">
    <text evidence="2">Belongs to the glucose-1-phosphate thymidylyltransferase family.</text>
</comment>
<dbReference type="PANTHER" id="PTHR43532">
    <property type="entry name" value="GLUCOSE-1-PHOSPHATE THYMIDYLYLTRANSFERASE"/>
    <property type="match status" value="1"/>
</dbReference>
<gene>
    <name evidence="13" type="ORF">AWU65_16380</name>
</gene>
<protein>
    <recommendedName>
        <fullName evidence="4">Glucose-1-phosphate thymidylyltransferase</fullName>
        <ecNumber evidence="3">2.7.7.24</ecNumber>
    </recommendedName>
    <alternativeName>
        <fullName evidence="10">dTDP-glucose pyrophosphorylase</fullName>
    </alternativeName>
    <alternativeName>
        <fullName evidence="9">dTDP-glucose synthase</fullName>
    </alternativeName>
</protein>
<keyword evidence="5" id="KW-0808">Transferase</keyword>
<evidence type="ECO:0000313" key="13">
    <source>
        <dbReference type="EMBL" id="KZS47391.1"/>
    </source>
</evidence>
<keyword evidence="14" id="KW-1185">Reference proteome</keyword>
<proteinExistence type="inferred from homology"/>
<dbReference type="KEGG" id="pglu:A3958_15760"/>
<dbReference type="PANTHER" id="PTHR43532:SF1">
    <property type="entry name" value="GLUCOSE-1-PHOSPHATE THYMIDYLYLTRANSFERASE 1"/>
    <property type="match status" value="1"/>
</dbReference>
<sequence>MKGVLLAGGNGTRLLPLTKYMNKHLLPVGKYPMIAYGIHKLQQAGIDDILLITGSKSVGLYAEYLENGRNFGVNLTYRVQEQAGGIAEALELAKGFIPPDEKFVVLLGDNLFQDDLKPFIQCYTQQPPGTAMVLLSPTDNPHRYGVPVFAEDGSGKLLFIEEKPVNPRSRHAVTGIYMYDHSVFEIISRISPSDRGELEITDVNNLYAAAGTLVYDILQQWWCDAGTFESLQEAAVHMKDALP</sequence>